<keyword evidence="2" id="KW-0012">Acyltransferase</keyword>
<organism evidence="4 5">
    <name type="scientific">Pseudoduganella namucuonensis</name>
    <dbReference type="NCBI Taxonomy" id="1035707"/>
    <lineage>
        <taxon>Bacteria</taxon>
        <taxon>Pseudomonadati</taxon>
        <taxon>Pseudomonadota</taxon>
        <taxon>Betaproteobacteria</taxon>
        <taxon>Burkholderiales</taxon>
        <taxon>Oxalobacteraceae</taxon>
        <taxon>Telluria group</taxon>
        <taxon>Pseudoduganella</taxon>
    </lineage>
</organism>
<name>A0A1I7LTB1_9BURK</name>
<accession>A0A1I7LTB1</accession>
<dbReference type="PROSITE" id="PS51186">
    <property type="entry name" value="GNAT"/>
    <property type="match status" value="1"/>
</dbReference>
<evidence type="ECO:0000256" key="2">
    <source>
        <dbReference type="ARBA" id="ARBA00023315"/>
    </source>
</evidence>
<dbReference type="STRING" id="1035707.SAMN05216552_103729"/>
<sequence>MTEKEANGGYAIRQLAAHEWPAYRDIRLRSLAESPEAFGSTLAAEEVRAPEAWAARLAAAVVSGQDCPLIAESGGAPVGLLWAKVDAGDPAIVNLFQMWVAPECRGHGVAAALLRESVAWARSRRALVVQLDVTCGDTSAARLYVREGFQPHGAPQPRPGTALFEQTMRLATGR</sequence>
<reference evidence="5" key="1">
    <citation type="submission" date="2016-10" db="EMBL/GenBank/DDBJ databases">
        <authorList>
            <person name="Varghese N."/>
            <person name="Submissions S."/>
        </authorList>
    </citation>
    <scope>NUCLEOTIDE SEQUENCE [LARGE SCALE GENOMIC DNA]</scope>
    <source>
        <strain evidence="5">CGMCC 1.11014</strain>
    </source>
</reference>
<evidence type="ECO:0000259" key="3">
    <source>
        <dbReference type="PROSITE" id="PS51186"/>
    </source>
</evidence>
<dbReference type="Proteomes" id="UP000199391">
    <property type="component" value="Unassembled WGS sequence"/>
</dbReference>
<proteinExistence type="predicted"/>
<dbReference type="InterPro" id="IPR050832">
    <property type="entry name" value="Bact_Acetyltransf"/>
</dbReference>
<feature type="domain" description="N-acetyltransferase" evidence="3">
    <location>
        <begin position="10"/>
        <end position="169"/>
    </location>
</feature>
<protein>
    <submittedName>
        <fullName evidence="4">Acetyltransferase (GNAT) family protein</fullName>
    </submittedName>
</protein>
<evidence type="ECO:0000313" key="4">
    <source>
        <dbReference type="EMBL" id="SFV12903.1"/>
    </source>
</evidence>
<dbReference type="RefSeq" id="WP_093559320.1">
    <property type="nucleotide sequence ID" value="NZ_FPBO01000037.1"/>
</dbReference>
<dbReference type="GO" id="GO:0016747">
    <property type="term" value="F:acyltransferase activity, transferring groups other than amino-acyl groups"/>
    <property type="evidence" value="ECO:0007669"/>
    <property type="project" value="InterPro"/>
</dbReference>
<keyword evidence="5" id="KW-1185">Reference proteome</keyword>
<evidence type="ECO:0000313" key="5">
    <source>
        <dbReference type="Proteomes" id="UP000199391"/>
    </source>
</evidence>
<evidence type="ECO:0000256" key="1">
    <source>
        <dbReference type="ARBA" id="ARBA00022679"/>
    </source>
</evidence>
<dbReference type="Pfam" id="PF00583">
    <property type="entry name" value="Acetyltransf_1"/>
    <property type="match status" value="1"/>
</dbReference>
<dbReference type="SUPFAM" id="SSF55729">
    <property type="entry name" value="Acyl-CoA N-acyltransferases (Nat)"/>
    <property type="match status" value="1"/>
</dbReference>
<gene>
    <name evidence="4" type="ORF">SAMN05216552_103729</name>
</gene>
<dbReference type="OrthoDB" id="9796129at2"/>
<dbReference type="InterPro" id="IPR016181">
    <property type="entry name" value="Acyl_CoA_acyltransferase"/>
</dbReference>
<dbReference type="PANTHER" id="PTHR43877">
    <property type="entry name" value="AMINOALKYLPHOSPHONATE N-ACETYLTRANSFERASE-RELATED-RELATED"/>
    <property type="match status" value="1"/>
</dbReference>
<dbReference type="EMBL" id="FPBO01000037">
    <property type="protein sequence ID" value="SFV12903.1"/>
    <property type="molecule type" value="Genomic_DNA"/>
</dbReference>
<dbReference type="InterPro" id="IPR000182">
    <property type="entry name" value="GNAT_dom"/>
</dbReference>
<dbReference type="Gene3D" id="3.40.630.30">
    <property type="match status" value="1"/>
</dbReference>
<dbReference type="AlphaFoldDB" id="A0A1I7LTB1"/>
<dbReference type="CDD" id="cd04301">
    <property type="entry name" value="NAT_SF"/>
    <property type="match status" value="1"/>
</dbReference>
<keyword evidence="1 4" id="KW-0808">Transferase</keyword>